<dbReference type="eggNOG" id="COG1518">
    <property type="taxonomic scope" value="Bacteria"/>
</dbReference>
<feature type="binding site" evidence="10">
    <location>
        <position position="240"/>
    </location>
    <ligand>
        <name>Mn(2+)</name>
        <dbReference type="ChEBI" id="CHEBI:29035"/>
    </ligand>
</feature>
<sequence>MTSLYVDRRGVTLKADGEALVFYENGERIGTVPLAPLSRVFMRGDVTLSSALLGKLGERGIGVVVLSGRKAVPTMLLGRPHNDAARRVAQYRLSLDGDFCLRFARAIVEAKLRAQATFLTERRDSEPHSRYLLTLSLRRLATSIAAVDEQGSLGSLRGLEGAGAAAYFEGFADLLPERLKFSGRNRRPPRDPVNAMLSLGYTLLHAEAVLALYGAGLDPFVGFYHALDFGRESLACDLVEPLRVEVDRHALMLFRSEKLRAEGFSTTESGCLLGKAGRARFYGEWEEVAARLRKLLAESVSDVASAIMQAAAVEAPCSPPIGDPAADAGVADEETGDGF</sequence>
<dbReference type="KEGG" id="app:CAP2UW1_2193"/>
<name>C7RP03_ACCRE</name>
<gene>
    <name evidence="10" type="primary">cas1</name>
    <name evidence="11" type="ordered locus">CAP2UW1_2193</name>
</gene>
<dbReference type="HOGENOM" id="CLU_052779_1_1_4"/>
<evidence type="ECO:0000256" key="10">
    <source>
        <dbReference type="HAMAP-Rule" id="MF_01470"/>
    </source>
</evidence>
<dbReference type="GO" id="GO:0003677">
    <property type="term" value="F:DNA binding"/>
    <property type="evidence" value="ECO:0007669"/>
    <property type="project" value="UniProtKB-KW"/>
</dbReference>
<dbReference type="InterPro" id="IPR042206">
    <property type="entry name" value="CRISPR-assoc_Cas1_C"/>
</dbReference>
<evidence type="ECO:0000313" key="11">
    <source>
        <dbReference type="EMBL" id="ACV35485.1"/>
    </source>
</evidence>
<keyword evidence="6 10" id="KW-0051">Antiviral defense</keyword>
<reference evidence="11" key="1">
    <citation type="submission" date="2009-08" db="EMBL/GenBank/DDBJ databases">
        <authorList>
            <consortium name="US DOE Joint Genome Institute"/>
            <person name="Lucas S."/>
            <person name="Copeland A."/>
            <person name="Lapidus A."/>
            <person name="Glavina del Rio T."/>
            <person name="Dalin E."/>
            <person name="Tice H."/>
            <person name="Bruce D."/>
            <person name="Barry K."/>
            <person name="Pitluck S."/>
            <person name="Lowry S."/>
            <person name="Larimer F."/>
            <person name="Land M."/>
            <person name="Hauser L."/>
            <person name="Kyrpides N."/>
            <person name="Ivanova N."/>
            <person name="McMahon K.D."/>
            <person name="Hugenholtz P."/>
        </authorList>
    </citation>
    <scope>NUCLEOTIDE SEQUENCE</scope>
    <source>
        <strain evidence="11">UW-1</strain>
    </source>
</reference>
<keyword evidence="5 10" id="KW-0460">Magnesium</keyword>
<reference evidence="11" key="2">
    <citation type="submission" date="2009-09" db="EMBL/GenBank/DDBJ databases">
        <title>Complete sequence of chromosome of Candidatus Accumulibacter phosphatis clade IIA str. UW-1.</title>
        <authorList>
            <consortium name="US DOE Joint Genome Institute"/>
            <person name="Martin H.G."/>
            <person name="Ivanova N."/>
            <person name="Kunin V."/>
            <person name="Warnecke F."/>
            <person name="Barry K."/>
            <person name="He S."/>
            <person name="Salamov A."/>
            <person name="Szeto E."/>
            <person name="Dalin E."/>
            <person name="Pangilinan J.L."/>
            <person name="Lapidus A."/>
            <person name="Lowry S."/>
            <person name="Kyrpides N.C."/>
            <person name="McMahon K.D."/>
            <person name="Hugenholtz P."/>
        </authorList>
    </citation>
    <scope>NUCLEOTIDE SEQUENCE [LARGE SCALE GENOMIC DNA]</scope>
    <source>
        <strain evidence="11">UW-1</strain>
    </source>
</reference>
<comment type="subunit">
    <text evidence="9 10">Homodimer, forms a heterotetramer with a Cas2 homodimer.</text>
</comment>
<evidence type="ECO:0000256" key="1">
    <source>
        <dbReference type="ARBA" id="ARBA00022722"/>
    </source>
</evidence>
<dbReference type="Gene3D" id="3.100.10.20">
    <property type="entry name" value="CRISPR-associated endonuclease Cas1, N-terminal domain"/>
    <property type="match status" value="1"/>
</dbReference>
<keyword evidence="3 10" id="KW-0255">Endonuclease</keyword>
<dbReference type="OrthoDB" id="9803119at2"/>
<keyword evidence="2 10" id="KW-0479">Metal-binding</keyword>
<comment type="function">
    <text evidence="10">CRISPR (clustered regularly interspaced short palindromic repeat), is an adaptive immune system that provides protection against mobile genetic elements (viruses, transposable elements and conjugative plasmids). CRISPR clusters contain spacers, sequences complementary to antecedent mobile elements, and target invading nucleic acids. CRISPR clusters are transcribed and processed into CRISPR RNA (crRNA). Acts as a dsDNA endonuclease. Involved in the integration of spacer DNA into the CRISPR cassette.</text>
</comment>
<dbReference type="GO" id="GO:0043571">
    <property type="term" value="P:maintenance of CRISPR repeat elements"/>
    <property type="evidence" value="ECO:0007669"/>
    <property type="project" value="UniProtKB-UniRule"/>
</dbReference>
<dbReference type="HAMAP" id="MF_01470">
    <property type="entry name" value="Cas1"/>
    <property type="match status" value="1"/>
</dbReference>
<dbReference type="NCBIfam" id="TIGR00287">
    <property type="entry name" value="cas1"/>
    <property type="match status" value="1"/>
</dbReference>
<organism evidence="11">
    <name type="scientific">Accumulibacter regalis</name>
    <dbReference type="NCBI Taxonomy" id="522306"/>
    <lineage>
        <taxon>Bacteria</taxon>
        <taxon>Pseudomonadati</taxon>
        <taxon>Pseudomonadota</taxon>
        <taxon>Betaproteobacteria</taxon>
        <taxon>Candidatus Accumulibacter</taxon>
    </lineage>
</organism>
<dbReference type="GO" id="GO:0051607">
    <property type="term" value="P:defense response to virus"/>
    <property type="evidence" value="ECO:0007669"/>
    <property type="project" value="UniProtKB-UniRule"/>
</dbReference>
<dbReference type="PANTHER" id="PTHR34353:SF2">
    <property type="entry name" value="CRISPR-ASSOCIATED ENDONUCLEASE CAS1 1"/>
    <property type="match status" value="1"/>
</dbReference>
<feature type="binding site" evidence="10">
    <location>
        <position position="225"/>
    </location>
    <ligand>
        <name>Mn(2+)</name>
        <dbReference type="ChEBI" id="CHEBI:29035"/>
    </ligand>
</feature>
<dbReference type="EMBL" id="CP001715">
    <property type="protein sequence ID" value="ACV35485.1"/>
    <property type="molecule type" value="Genomic_DNA"/>
</dbReference>
<evidence type="ECO:0000256" key="6">
    <source>
        <dbReference type="ARBA" id="ARBA00023118"/>
    </source>
</evidence>
<keyword evidence="1 10" id="KW-0540">Nuclease</keyword>
<evidence type="ECO:0000256" key="8">
    <source>
        <dbReference type="ARBA" id="ARBA00023211"/>
    </source>
</evidence>
<evidence type="ECO:0000256" key="4">
    <source>
        <dbReference type="ARBA" id="ARBA00022801"/>
    </source>
</evidence>
<dbReference type="Pfam" id="PF01867">
    <property type="entry name" value="Cas_Cas1"/>
    <property type="match status" value="1"/>
</dbReference>
<evidence type="ECO:0000256" key="3">
    <source>
        <dbReference type="ARBA" id="ARBA00022759"/>
    </source>
</evidence>
<dbReference type="GO" id="GO:0016787">
    <property type="term" value="F:hydrolase activity"/>
    <property type="evidence" value="ECO:0007669"/>
    <property type="project" value="UniProtKB-KW"/>
</dbReference>
<evidence type="ECO:0000256" key="7">
    <source>
        <dbReference type="ARBA" id="ARBA00023125"/>
    </source>
</evidence>
<feature type="binding site" evidence="10">
    <location>
        <position position="160"/>
    </location>
    <ligand>
        <name>Mn(2+)</name>
        <dbReference type="ChEBI" id="CHEBI:29035"/>
    </ligand>
</feature>
<dbReference type="EC" id="3.1.-.-" evidence="10"/>
<dbReference type="STRING" id="522306.CAP2UW1_2193"/>
<comment type="cofactor">
    <cofactor evidence="10">
        <name>Mg(2+)</name>
        <dbReference type="ChEBI" id="CHEBI:18420"/>
    </cofactor>
    <cofactor evidence="10">
        <name>Mn(2+)</name>
        <dbReference type="ChEBI" id="CHEBI:29035"/>
    </cofactor>
</comment>
<evidence type="ECO:0000256" key="9">
    <source>
        <dbReference type="ARBA" id="ARBA00038592"/>
    </source>
</evidence>
<accession>C7RP03</accession>
<protein>
    <recommendedName>
        <fullName evidence="10">CRISPR-associated endonuclease Cas1</fullName>
        <ecNumber evidence="10">3.1.-.-</ecNumber>
    </recommendedName>
</protein>
<evidence type="ECO:0000256" key="5">
    <source>
        <dbReference type="ARBA" id="ARBA00022842"/>
    </source>
</evidence>
<dbReference type="GO" id="GO:0004519">
    <property type="term" value="F:endonuclease activity"/>
    <property type="evidence" value="ECO:0007669"/>
    <property type="project" value="UniProtKB-UniRule"/>
</dbReference>
<dbReference type="InterPro" id="IPR002729">
    <property type="entry name" value="CRISPR-assoc_Cas1"/>
</dbReference>
<dbReference type="PANTHER" id="PTHR34353">
    <property type="entry name" value="CRISPR-ASSOCIATED ENDONUCLEASE CAS1 1"/>
    <property type="match status" value="1"/>
</dbReference>
<dbReference type="AlphaFoldDB" id="C7RP03"/>
<dbReference type="CDD" id="cd09634">
    <property type="entry name" value="Cas1_I-II-III"/>
    <property type="match status" value="1"/>
</dbReference>
<keyword evidence="8 10" id="KW-0464">Manganese</keyword>
<dbReference type="InterPro" id="IPR050646">
    <property type="entry name" value="Cas1"/>
</dbReference>
<evidence type="ECO:0000256" key="2">
    <source>
        <dbReference type="ARBA" id="ARBA00022723"/>
    </source>
</evidence>
<dbReference type="GO" id="GO:0046872">
    <property type="term" value="F:metal ion binding"/>
    <property type="evidence" value="ECO:0007669"/>
    <property type="project" value="UniProtKB-UniRule"/>
</dbReference>
<comment type="similarity">
    <text evidence="10">Belongs to the CRISPR-associated endonuclease Cas1 family.</text>
</comment>
<keyword evidence="4 10" id="KW-0378">Hydrolase</keyword>
<dbReference type="InterPro" id="IPR042211">
    <property type="entry name" value="CRISPR-assoc_Cas1_N"/>
</dbReference>
<dbReference type="Gene3D" id="1.20.120.920">
    <property type="entry name" value="CRISPR-associated endonuclease Cas1, C-terminal domain"/>
    <property type="match status" value="1"/>
</dbReference>
<keyword evidence="7 10" id="KW-0238">DNA-binding</keyword>
<proteinExistence type="inferred from homology"/>